<dbReference type="PANTHER" id="PTHR46481:SF10">
    <property type="entry name" value="ZINC FINGER BED DOMAIN-CONTAINING PROTEIN 39"/>
    <property type="match status" value="1"/>
</dbReference>
<evidence type="ECO:0000256" key="2">
    <source>
        <dbReference type="ARBA" id="ARBA00022723"/>
    </source>
</evidence>
<name>A0A2Z6R3M8_9GLOM</name>
<keyword evidence="4" id="KW-0862">Zinc</keyword>
<evidence type="ECO:0000313" key="8">
    <source>
        <dbReference type="Proteomes" id="UP000247702"/>
    </source>
</evidence>
<evidence type="ECO:0000313" key="7">
    <source>
        <dbReference type="EMBL" id="GBB95422.1"/>
    </source>
</evidence>
<dbReference type="Proteomes" id="UP000247702">
    <property type="component" value="Unassembled WGS sequence"/>
</dbReference>
<dbReference type="AlphaFoldDB" id="A0A2Z6R3M8"/>
<keyword evidence="8" id="KW-1185">Reference proteome</keyword>
<evidence type="ECO:0000313" key="6">
    <source>
        <dbReference type="EMBL" id="GBB89373.1"/>
    </source>
</evidence>
<sequence>MNTIQQVRLADGRETAKQFKLNEAILAIKYVPYSHTGEATAEEIMSILNEWKLTDKVFTITTDNGRNMVKSARLIPGLIRIPYTAHTLQLVIGKGL</sequence>
<protein>
    <recommendedName>
        <fullName evidence="9">DUF659 domain-containing protein</fullName>
    </recommendedName>
</protein>
<dbReference type="GO" id="GO:0005634">
    <property type="term" value="C:nucleus"/>
    <property type="evidence" value="ECO:0007669"/>
    <property type="project" value="UniProtKB-SubCell"/>
</dbReference>
<gene>
    <name evidence="7" type="ORF">RclHR1_02530017</name>
    <name evidence="6" type="ORF">RclHR1_16030002</name>
</gene>
<evidence type="ECO:0000256" key="4">
    <source>
        <dbReference type="ARBA" id="ARBA00022833"/>
    </source>
</evidence>
<comment type="caution">
    <text evidence="7">The sequence shown here is derived from an EMBL/GenBank/DDBJ whole genome shotgun (WGS) entry which is preliminary data.</text>
</comment>
<evidence type="ECO:0008006" key="9">
    <source>
        <dbReference type="Google" id="ProtNLM"/>
    </source>
</evidence>
<evidence type="ECO:0000256" key="1">
    <source>
        <dbReference type="ARBA" id="ARBA00004123"/>
    </source>
</evidence>
<reference evidence="7 8" key="1">
    <citation type="submission" date="2017-11" db="EMBL/GenBank/DDBJ databases">
        <title>The genome of Rhizophagus clarus HR1 reveals common genetic basis of auxotrophy among arbuscular mycorrhizal fungi.</title>
        <authorList>
            <person name="Kobayashi Y."/>
        </authorList>
    </citation>
    <scope>NUCLEOTIDE SEQUENCE [LARGE SCALE GENOMIC DNA]</scope>
    <source>
        <strain evidence="7 8">HR1</strain>
    </source>
</reference>
<dbReference type="InterPro" id="IPR012337">
    <property type="entry name" value="RNaseH-like_sf"/>
</dbReference>
<dbReference type="GO" id="GO:0008270">
    <property type="term" value="F:zinc ion binding"/>
    <property type="evidence" value="ECO:0007669"/>
    <property type="project" value="UniProtKB-KW"/>
</dbReference>
<dbReference type="EMBL" id="BEXD01001702">
    <property type="protein sequence ID" value="GBB95422.1"/>
    <property type="molecule type" value="Genomic_DNA"/>
</dbReference>
<dbReference type="EMBL" id="BEXD01000673">
    <property type="protein sequence ID" value="GBB89373.1"/>
    <property type="molecule type" value="Genomic_DNA"/>
</dbReference>
<evidence type="ECO:0000256" key="3">
    <source>
        <dbReference type="ARBA" id="ARBA00022771"/>
    </source>
</evidence>
<comment type="subcellular location">
    <subcellularLocation>
        <location evidence="1">Nucleus</location>
    </subcellularLocation>
</comment>
<organism evidence="7 8">
    <name type="scientific">Rhizophagus clarus</name>
    <dbReference type="NCBI Taxonomy" id="94130"/>
    <lineage>
        <taxon>Eukaryota</taxon>
        <taxon>Fungi</taxon>
        <taxon>Fungi incertae sedis</taxon>
        <taxon>Mucoromycota</taxon>
        <taxon>Glomeromycotina</taxon>
        <taxon>Glomeromycetes</taxon>
        <taxon>Glomerales</taxon>
        <taxon>Glomeraceae</taxon>
        <taxon>Rhizophagus</taxon>
    </lineage>
</organism>
<keyword evidence="3" id="KW-0863">Zinc-finger</keyword>
<dbReference type="PANTHER" id="PTHR46481">
    <property type="entry name" value="ZINC FINGER BED DOMAIN-CONTAINING PROTEIN 4"/>
    <property type="match status" value="1"/>
</dbReference>
<proteinExistence type="predicted"/>
<accession>A0A2Z6R3M8</accession>
<dbReference type="SUPFAM" id="SSF53098">
    <property type="entry name" value="Ribonuclease H-like"/>
    <property type="match status" value="1"/>
</dbReference>
<keyword evidence="5" id="KW-0539">Nucleus</keyword>
<keyword evidence="2" id="KW-0479">Metal-binding</keyword>
<dbReference type="InterPro" id="IPR052035">
    <property type="entry name" value="ZnF_BED_domain_contain"/>
</dbReference>
<evidence type="ECO:0000256" key="5">
    <source>
        <dbReference type="ARBA" id="ARBA00023242"/>
    </source>
</evidence>